<sequence length="125" mass="14356">MADTLKPDPVILTYYVSIGAENDEDCVKITVKTFGSGDTVEWLKRLKSFERLIRLKSWGQDGPILFFNARIVMRAMAIEIFNAAAVNVEGATLHNFYTVMMKVAREFLMQDDREYLIDKVRGERT</sequence>
<dbReference type="AlphaFoldDB" id="A0A8T1V7X5"/>
<keyword evidence="2" id="KW-1185">Reference proteome</keyword>
<accession>A0A8T1V7X5</accession>
<proteinExistence type="predicted"/>
<dbReference type="OrthoDB" id="94416at2759"/>
<comment type="caution">
    <text evidence="1">The sequence shown here is derived from an EMBL/GenBank/DDBJ whole genome shotgun (WGS) entry which is preliminary data.</text>
</comment>
<dbReference type="EMBL" id="JAGDFL010001340">
    <property type="protein sequence ID" value="KAG7376390.1"/>
    <property type="molecule type" value="Genomic_DNA"/>
</dbReference>
<dbReference type="Proteomes" id="UP000693981">
    <property type="component" value="Unassembled WGS sequence"/>
</dbReference>
<protein>
    <submittedName>
        <fullName evidence="1">Uncharacterized protein</fullName>
    </submittedName>
</protein>
<name>A0A8T1V7X5_9STRA</name>
<organism evidence="1 2">
    <name type="scientific">Phytophthora boehmeriae</name>
    <dbReference type="NCBI Taxonomy" id="109152"/>
    <lineage>
        <taxon>Eukaryota</taxon>
        <taxon>Sar</taxon>
        <taxon>Stramenopiles</taxon>
        <taxon>Oomycota</taxon>
        <taxon>Peronosporomycetes</taxon>
        <taxon>Peronosporales</taxon>
        <taxon>Peronosporaceae</taxon>
        <taxon>Phytophthora</taxon>
    </lineage>
</organism>
<evidence type="ECO:0000313" key="1">
    <source>
        <dbReference type="EMBL" id="KAG7376390.1"/>
    </source>
</evidence>
<gene>
    <name evidence="1" type="ORF">PHYBOEH_001564</name>
</gene>
<evidence type="ECO:0000313" key="2">
    <source>
        <dbReference type="Proteomes" id="UP000693981"/>
    </source>
</evidence>
<reference evidence="1" key="1">
    <citation type="submission" date="2021-02" db="EMBL/GenBank/DDBJ databases">
        <authorList>
            <person name="Palmer J.M."/>
        </authorList>
    </citation>
    <scope>NUCLEOTIDE SEQUENCE</scope>
    <source>
        <strain evidence="1">SCRP23</strain>
    </source>
</reference>